<keyword evidence="10" id="KW-1185">Reference proteome</keyword>
<dbReference type="Pfam" id="PF00581">
    <property type="entry name" value="Rhodanese"/>
    <property type="match status" value="1"/>
</dbReference>
<dbReference type="InterPro" id="IPR036873">
    <property type="entry name" value="Rhodanese-like_dom_sf"/>
</dbReference>
<evidence type="ECO:0000256" key="4">
    <source>
        <dbReference type="ARBA" id="ARBA00022912"/>
    </source>
</evidence>
<dbReference type="InterPro" id="IPR000751">
    <property type="entry name" value="MPI_Phosphatase"/>
</dbReference>
<dbReference type="SUPFAM" id="SSF52821">
    <property type="entry name" value="Rhodanese/Cell cycle control phosphatase"/>
    <property type="match status" value="1"/>
</dbReference>
<dbReference type="EMBL" id="OC856649">
    <property type="protein sequence ID" value="CAD7624064.1"/>
    <property type="molecule type" value="Genomic_DNA"/>
</dbReference>
<gene>
    <name evidence="9" type="ORF">OSB1V03_LOCUS4510</name>
</gene>
<evidence type="ECO:0000256" key="6">
    <source>
        <dbReference type="ARBA" id="ARBA00051722"/>
    </source>
</evidence>
<dbReference type="GO" id="GO:0005737">
    <property type="term" value="C:cytoplasm"/>
    <property type="evidence" value="ECO:0007669"/>
    <property type="project" value="TreeGrafter"/>
</dbReference>
<dbReference type="GO" id="GO:0000086">
    <property type="term" value="P:G2/M transition of mitotic cell cycle"/>
    <property type="evidence" value="ECO:0007669"/>
    <property type="project" value="TreeGrafter"/>
</dbReference>
<dbReference type="PROSITE" id="PS50206">
    <property type="entry name" value="RHODANESE_3"/>
    <property type="match status" value="1"/>
</dbReference>
<reference evidence="9" key="1">
    <citation type="submission" date="2020-11" db="EMBL/GenBank/DDBJ databases">
        <authorList>
            <person name="Tran Van P."/>
        </authorList>
    </citation>
    <scope>NUCLEOTIDE SEQUENCE</scope>
</reference>
<dbReference type="GO" id="GO:0051301">
    <property type="term" value="P:cell division"/>
    <property type="evidence" value="ECO:0007669"/>
    <property type="project" value="UniProtKB-UniRule"/>
</dbReference>
<evidence type="ECO:0000256" key="5">
    <source>
        <dbReference type="ARBA" id="ARBA00023306"/>
    </source>
</evidence>
<dbReference type="PRINTS" id="PR00716">
    <property type="entry name" value="MPIPHPHTASE"/>
</dbReference>
<dbReference type="CDD" id="cd01530">
    <property type="entry name" value="Cdc25"/>
    <property type="match status" value="1"/>
</dbReference>
<dbReference type="GO" id="GO:0110032">
    <property type="term" value="P:positive regulation of G2/MI transition of meiotic cell cycle"/>
    <property type="evidence" value="ECO:0007669"/>
    <property type="project" value="TreeGrafter"/>
</dbReference>
<keyword evidence="4 7" id="KW-0904">Protein phosphatase</keyword>
<dbReference type="GO" id="GO:0010971">
    <property type="term" value="P:positive regulation of G2/M transition of mitotic cell cycle"/>
    <property type="evidence" value="ECO:0007669"/>
    <property type="project" value="TreeGrafter"/>
</dbReference>
<accession>A0A7R9PXL1</accession>
<dbReference type="PANTHER" id="PTHR10828:SF17">
    <property type="entry name" value="PROTEIN-TYROSINE-PHOSPHATASE"/>
    <property type="match status" value="1"/>
</dbReference>
<dbReference type="Proteomes" id="UP000759131">
    <property type="component" value="Unassembled WGS sequence"/>
</dbReference>
<evidence type="ECO:0000313" key="10">
    <source>
        <dbReference type="Proteomes" id="UP000759131"/>
    </source>
</evidence>
<keyword evidence="3 7" id="KW-0378">Hydrolase</keyword>
<comment type="function">
    <text evidence="7">Tyrosine protein phosphatase which functions as a dosage-dependent inducer of mitotic progression.</text>
</comment>
<name>A0A7R9PXL1_9ACAR</name>
<dbReference type="SMART" id="SM00450">
    <property type="entry name" value="RHOD"/>
    <property type="match status" value="1"/>
</dbReference>
<dbReference type="GO" id="GO:0010256">
    <property type="term" value="P:endomembrane system organization"/>
    <property type="evidence" value="ECO:0007669"/>
    <property type="project" value="UniProtKB-ARBA"/>
</dbReference>
<evidence type="ECO:0000259" key="8">
    <source>
        <dbReference type="PROSITE" id="PS50206"/>
    </source>
</evidence>
<organism evidence="9">
    <name type="scientific">Medioppia subpectinata</name>
    <dbReference type="NCBI Taxonomy" id="1979941"/>
    <lineage>
        <taxon>Eukaryota</taxon>
        <taxon>Metazoa</taxon>
        <taxon>Ecdysozoa</taxon>
        <taxon>Arthropoda</taxon>
        <taxon>Chelicerata</taxon>
        <taxon>Arachnida</taxon>
        <taxon>Acari</taxon>
        <taxon>Acariformes</taxon>
        <taxon>Sarcoptiformes</taxon>
        <taxon>Oribatida</taxon>
        <taxon>Brachypylina</taxon>
        <taxon>Oppioidea</taxon>
        <taxon>Oppiidae</taxon>
        <taxon>Medioppia</taxon>
    </lineage>
</organism>
<dbReference type="GO" id="GO:0004725">
    <property type="term" value="F:protein tyrosine phosphatase activity"/>
    <property type="evidence" value="ECO:0007669"/>
    <property type="project" value="UniProtKB-UniRule"/>
</dbReference>
<keyword evidence="7" id="KW-0498">Mitosis</keyword>
<proteinExistence type="inferred from homology"/>
<evidence type="ECO:0000256" key="2">
    <source>
        <dbReference type="ARBA" id="ARBA00022618"/>
    </source>
</evidence>
<comment type="similarity">
    <text evidence="1 7">Belongs to the MPI phosphatase family.</text>
</comment>
<dbReference type="GO" id="GO:0032502">
    <property type="term" value="P:developmental process"/>
    <property type="evidence" value="ECO:0007669"/>
    <property type="project" value="UniProtKB-ARBA"/>
</dbReference>
<comment type="catalytic activity">
    <reaction evidence="6 7">
        <text>O-phospho-L-tyrosyl-[protein] + H2O = L-tyrosyl-[protein] + phosphate</text>
        <dbReference type="Rhea" id="RHEA:10684"/>
        <dbReference type="Rhea" id="RHEA-COMP:10136"/>
        <dbReference type="Rhea" id="RHEA-COMP:20101"/>
        <dbReference type="ChEBI" id="CHEBI:15377"/>
        <dbReference type="ChEBI" id="CHEBI:43474"/>
        <dbReference type="ChEBI" id="CHEBI:46858"/>
        <dbReference type="ChEBI" id="CHEBI:61978"/>
        <dbReference type="EC" id="3.1.3.48"/>
    </reaction>
</comment>
<feature type="domain" description="Rhodanese" evidence="8">
    <location>
        <begin position="252"/>
        <end position="366"/>
    </location>
</feature>
<evidence type="ECO:0000256" key="3">
    <source>
        <dbReference type="ARBA" id="ARBA00022801"/>
    </source>
</evidence>
<evidence type="ECO:0000256" key="7">
    <source>
        <dbReference type="RuleBase" id="RU368028"/>
    </source>
</evidence>
<dbReference type="EC" id="3.1.3.48" evidence="7"/>
<dbReference type="OrthoDB" id="26523at2759"/>
<dbReference type="GO" id="GO:0005634">
    <property type="term" value="C:nucleus"/>
    <property type="evidence" value="ECO:0007669"/>
    <property type="project" value="TreeGrafter"/>
</dbReference>
<evidence type="ECO:0000313" key="9">
    <source>
        <dbReference type="EMBL" id="CAD7624064.1"/>
    </source>
</evidence>
<dbReference type="EMBL" id="CAJPIZ010002074">
    <property type="protein sequence ID" value="CAG2104494.1"/>
    <property type="molecule type" value="Genomic_DNA"/>
</dbReference>
<keyword evidence="5 7" id="KW-0131">Cell cycle</keyword>
<dbReference type="AlphaFoldDB" id="A0A7R9PXL1"/>
<keyword evidence="2 7" id="KW-0132">Cell division</keyword>
<dbReference type="FunFam" id="3.40.250.10:FF:000036">
    <property type="entry name" value="M-phase inducer phosphatase"/>
    <property type="match status" value="1"/>
</dbReference>
<dbReference type="PANTHER" id="PTHR10828">
    <property type="entry name" value="M-PHASE INDUCER PHOSPHATASE DUAL SPECIFICITY PHOSPHATASE CDC25"/>
    <property type="match status" value="1"/>
</dbReference>
<dbReference type="InterPro" id="IPR001763">
    <property type="entry name" value="Rhodanese-like_dom"/>
</dbReference>
<dbReference type="Gene3D" id="3.40.250.10">
    <property type="entry name" value="Rhodanese-like domain"/>
    <property type="match status" value="1"/>
</dbReference>
<sequence>MSEEFGTNSEDMFLDEMLDFEQNYENNGIDGAAADEAMPFGFNSLLTDPLKVTRSKLDFSNCSQTPRNSFASNNDRKRKNPRRCLSEMLDNSSHFTSPEANTTASVFGHKDMSIDEQFSSPPFTLYTRMKEQSSADNTENDSLVANTSMSSVCSPMFSTSELNPIKRPNASKIRKSNSLVSSTQKRTPLMRWHSANEAIIKRAVQISCSDPSLIGDFSKSYVLPLIHGKHQDLKSISVDVLSQVLDGFYTEVIAECTVVDCRYPYEYNGGHIRGAKNLYTQEAILSEFLLNKTLGTQPTDENEMKRNILVFHCEFSSERGPTLSRFLRNNDRSRNKDLYPRLHHPEIYLLEGGYKAFFEKHPNLCEPSDYLPMHSKDHENELRRFRAIVRSLSCDGKTSVSSVLKSSTLTRDY</sequence>
<evidence type="ECO:0000256" key="1">
    <source>
        <dbReference type="ARBA" id="ARBA00011065"/>
    </source>
</evidence>
<protein>
    <recommendedName>
        <fullName evidence="7">M-phase inducer phosphatase</fullName>
        <ecNumber evidence="7">3.1.3.48</ecNumber>
    </recommendedName>
</protein>
<dbReference type="GO" id="GO:0009794">
    <property type="term" value="P:regulation of mitotic cell cycle, embryonic"/>
    <property type="evidence" value="ECO:0007669"/>
    <property type="project" value="UniProtKB-ARBA"/>
</dbReference>